<dbReference type="InterPro" id="IPR016187">
    <property type="entry name" value="CTDL_fold"/>
</dbReference>
<evidence type="ECO:0000256" key="1">
    <source>
        <dbReference type="SAM" id="MobiDB-lite"/>
    </source>
</evidence>
<dbReference type="Proteomes" id="UP000067626">
    <property type="component" value="Chromosome"/>
</dbReference>
<protein>
    <recommendedName>
        <fullName evidence="2">Sulfatase-modifying factor enzyme-like domain-containing protein</fullName>
    </recommendedName>
</protein>
<dbReference type="STRING" id="52.CMC5_011710"/>
<feature type="domain" description="Sulfatase-modifying factor enzyme-like" evidence="2">
    <location>
        <begin position="52"/>
        <end position="221"/>
    </location>
</feature>
<keyword evidence="4" id="KW-1185">Reference proteome</keyword>
<feature type="compositionally biased region" description="Pro residues" evidence="1">
    <location>
        <begin position="237"/>
        <end position="247"/>
    </location>
</feature>
<reference evidence="3 4" key="1">
    <citation type="submission" date="2015-07" db="EMBL/GenBank/DDBJ databases">
        <title>Genome analysis of myxobacterium Chondromyces crocatus Cm c5 reveals a high potential for natural compound synthesis and the genetic basis for the loss of fruiting body formation.</title>
        <authorList>
            <person name="Zaburannyi N."/>
            <person name="Bunk B."/>
            <person name="Maier J."/>
            <person name="Overmann J."/>
            <person name="Mueller R."/>
        </authorList>
    </citation>
    <scope>NUCLEOTIDE SEQUENCE [LARGE SCALE GENOMIC DNA]</scope>
    <source>
        <strain evidence="3 4">Cm c5</strain>
    </source>
</reference>
<sequence>MCPEGMVFIDTMTCPKVQLECVKQEYNKANRITICHEFAPGQVCLERPRRQRFCIDRYEYPNQEGGHPPVMVSAYDAVDACAALGKRLCWESEWVAACEGPEKLPFPYGLKRDPAQCNIDNPWREPSLARIYATDPAIRGPELLRLDQSVPSGAKKGCVSGFGVHDLTGNLDEWVHAEEPRGRSRWAGLKGGAWGHVRNACRPMTTSHAPEFTYYFISFRCCADAAPDTETTTGPTPWVPPPQAGRR</sequence>
<dbReference type="KEGG" id="ccro:CMC5_011710"/>
<organism evidence="3 4">
    <name type="scientific">Chondromyces crocatus</name>
    <dbReference type="NCBI Taxonomy" id="52"/>
    <lineage>
        <taxon>Bacteria</taxon>
        <taxon>Pseudomonadati</taxon>
        <taxon>Myxococcota</taxon>
        <taxon>Polyangia</taxon>
        <taxon>Polyangiales</taxon>
        <taxon>Polyangiaceae</taxon>
        <taxon>Chondromyces</taxon>
    </lineage>
</organism>
<dbReference type="Gene3D" id="3.90.1580.10">
    <property type="entry name" value="paralog of FGE (formylglycine-generating enzyme)"/>
    <property type="match status" value="1"/>
</dbReference>
<name>A0A0K1E856_CHOCO</name>
<dbReference type="EMBL" id="CP012159">
    <property type="protein sequence ID" value="AKT37045.1"/>
    <property type="molecule type" value="Genomic_DNA"/>
</dbReference>
<proteinExistence type="predicted"/>
<gene>
    <name evidence="3" type="ORF">CMC5_011710</name>
</gene>
<dbReference type="AlphaFoldDB" id="A0A0K1E856"/>
<dbReference type="SUPFAM" id="SSF56436">
    <property type="entry name" value="C-type lectin-like"/>
    <property type="match status" value="1"/>
</dbReference>
<accession>A0A0K1E856</accession>
<dbReference type="Pfam" id="PF03781">
    <property type="entry name" value="FGE-sulfatase"/>
    <property type="match status" value="1"/>
</dbReference>
<dbReference type="GO" id="GO:0120147">
    <property type="term" value="F:formylglycine-generating oxidase activity"/>
    <property type="evidence" value="ECO:0007669"/>
    <property type="project" value="TreeGrafter"/>
</dbReference>
<dbReference type="InterPro" id="IPR051043">
    <property type="entry name" value="Sulfatase_Mod_Factor_Kinase"/>
</dbReference>
<dbReference type="PANTHER" id="PTHR23150:SF19">
    <property type="entry name" value="FORMYLGLYCINE-GENERATING ENZYME"/>
    <property type="match status" value="1"/>
</dbReference>
<evidence type="ECO:0000313" key="3">
    <source>
        <dbReference type="EMBL" id="AKT37045.1"/>
    </source>
</evidence>
<evidence type="ECO:0000313" key="4">
    <source>
        <dbReference type="Proteomes" id="UP000067626"/>
    </source>
</evidence>
<dbReference type="InterPro" id="IPR042095">
    <property type="entry name" value="SUMF_sf"/>
</dbReference>
<evidence type="ECO:0000259" key="2">
    <source>
        <dbReference type="Pfam" id="PF03781"/>
    </source>
</evidence>
<dbReference type="InterPro" id="IPR005532">
    <property type="entry name" value="SUMF_dom"/>
</dbReference>
<dbReference type="PANTHER" id="PTHR23150">
    <property type="entry name" value="SULFATASE MODIFYING FACTOR 1, 2"/>
    <property type="match status" value="1"/>
</dbReference>
<feature type="region of interest" description="Disordered" evidence="1">
    <location>
        <begin position="228"/>
        <end position="247"/>
    </location>
</feature>